<evidence type="ECO:0000313" key="1">
    <source>
        <dbReference type="EMBL" id="VDO75840.1"/>
    </source>
</evidence>
<accession>A0A183HV41</accession>
<proteinExistence type="predicted"/>
<evidence type="ECO:0000313" key="3">
    <source>
        <dbReference type="WBParaSite" id="OFLC_0001135301-mRNA-1"/>
    </source>
</evidence>
<sequence>MKFLSPIARFQKQEAIPGQLCSLGFTCMASNLYSAPDAVKAYLNSVASLHKIPIGTKTTENRLDEVCEALKNSHRLFLTDSLRVIFKLLFCNFN</sequence>
<reference evidence="1 2" key="2">
    <citation type="submission" date="2018-11" db="EMBL/GenBank/DDBJ databases">
        <authorList>
            <consortium name="Pathogen Informatics"/>
        </authorList>
    </citation>
    <scope>NUCLEOTIDE SEQUENCE [LARGE SCALE GENOMIC DNA]</scope>
</reference>
<protein>
    <submittedName>
        <fullName evidence="3">Cystathionine gamma-lyase</fullName>
    </submittedName>
</protein>
<evidence type="ECO:0000313" key="2">
    <source>
        <dbReference type="Proteomes" id="UP000267606"/>
    </source>
</evidence>
<dbReference type="AlphaFoldDB" id="A0A183HV41"/>
<reference evidence="3" key="1">
    <citation type="submission" date="2016-06" db="UniProtKB">
        <authorList>
            <consortium name="WormBaseParasite"/>
        </authorList>
    </citation>
    <scope>IDENTIFICATION</scope>
</reference>
<dbReference type="Proteomes" id="UP000267606">
    <property type="component" value="Unassembled WGS sequence"/>
</dbReference>
<dbReference type="EMBL" id="UZAJ01016314">
    <property type="protein sequence ID" value="VDO75840.1"/>
    <property type="molecule type" value="Genomic_DNA"/>
</dbReference>
<keyword evidence="2" id="KW-1185">Reference proteome</keyword>
<dbReference type="WBParaSite" id="OFLC_0001135301-mRNA-1">
    <property type="protein sequence ID" value="OFLC_0001135301-mRNA-1"/>
    <property type="gene ID" value="OFLC_0001135301"/>
</dbReference>
<organism evidence="3">
    <name type="scientific">Onchocerca flexuosa</name>
    <dbReference type="NCBI Taxonomy" id="387005"/>
    <lineage>
        <taxon>Eukaryota</taxon>
        <taxon>Metazoa</taxon>
        <taxon>Ecdysozoa</taxon>
        <taxon>Nematoda</taxon>
        <taxon>Chromadorea</taxon>
        <taxon>Rhabditida</taxon>
        <taxon>Spirurina</taxon>
        <taxon>Spiruromorpha</taxon>
        <taxon>Filarioidea</taxon>
        <taxon>Onchocercidae</taxon>
        <taxon>Onchocerca</taxon>
    </lineage>
</organism>
<dbReference type="STRING" id="387005.A0A183HV41"/>
<gene>
    <name evidence="1" type="ORF">OFLC_LOCUS11353</name>
</gene>
<name>A0A183HV41_9BILA</name>